<keyword evidence="9" id="KW-0460">Magnesium</keyword>
<keyword evidence="6 9" id="KW-0500">Molybdenum</keyword>
<dbReference type="SMART" id="SM00852">
    <property type="entry name" value="MoCF_biosynth"/>
    <property type="match status" value="1"/>
</dbReference>
<dbReference type="RefSeq" id="WP_149544751.1">
    <property type="nucleotide sequence ID" value="NZ_VTPS01000005.1"/>
</dbReference>
<keyword evidence="9 11" id="KW-0808">Transferase</keyword>
<dbReference type="Gene3D" id="2.170.190.11">
    <property type="entry name" value="Molybdopterin biosynthesis moea protein, domain 3"/>
    <property type="match status" value="1"/>
</dbReference>
<dbReference type="AlphaFoldDB" id="A0A5D8QDA9"/>
<comment type="catalytic activity">
    <reaction evidence="8">
        <text>adenylyl-molybdopterin + molybdate = Mo-molybdopterin + AMP + H(+)</text>
        <dbReference type="Rhea" id="RHEA:35047"/>
        <dbReference type="ChEBI" id="CHEBI:15378"/>
        <dbReference type="ChEBI" id="CHEBI:36264"/>
        <dbReference type="ChEBI" id="CHEBI:62727"/>
        <dbReference type="ChEBI" id="CHEBI:71302"/>
        <dbReference type="ChEBI" id="CHEBI:456215"/>
        <dbReference type="EC" id="2.10.1.1"/>
    </reaction>
</comment>
<dbReference type="GO" id="GO:0006777">
    <property type="term" value="P:Mo-molybdopterin cofactor biosynthetic process"/>
    <property type="evidence" value="ECO:0007669"/>
    <property type="project" value="UniProtKB-UniRule"/>
</dbReference>
<proteinExistence type="inferred from homology"/>
<evidence type="ECO:0000256" key="6">
    <source>
        <dbReference type="ARBA" id="ARBA00022505"/>
    </source>
</evidence>
<dbReference type="GO" id="GO:0005829">
    <property type="term" value="C:cytosol"/>
    <property type="evidence" value="ECO:0007669"/>
    <property type="project" value="TreeGrafter"/>
</dbReference>
<dbReference type="CDD" id="cd00887">
    <property type="entry name" value="MoeA"/>
    <property type="match status" value="1"/>
</dbReference>
<evidence type="ECO:0000256" key="9">
    <source>
        <dbReference type="RuleBase" id="RU365090"/>
    </source>
</evidence>
<dbReference type="InterPro" id="IPR038987">
    <property type="entry name" value="MoeA-like"/>
</dbReference>
<dbReference type="Proteomes" id="UP000322976">
    <property type="component" value="Unassembled WGS sequence"/>
</dbReference>
<dbReference type="InterPro" id="IPR036135">
    <property type="entry name" value="MoeA_linker/N_sf"/>
</dbReference>
<gene>
    <name evidence="11" type="ORF">FWJ32_04330</name>
</gene>
<name>A0A5D8QDA9_9THEO</name>
<accession>A0A5D8QDA9</accession>
<dbReference type="GO" id="GO:0061599">
    <property type="term" value="F:molybdopterin molybdotransferase activity"/>
    <property type="evidence" value="ECO:0007669"/>
    <property type="project" value="UniProtKB-UniRule"/>
</dbReference>
<dbReference type="Gene3D" id="2.40.340.10">
    <property type="entry name" value="MoeA, C-terminal, domain IV"/>
    <property type="match status" value="1"/>
</dbReference>
<evidence type="ECO:0000256" key="2">
    <source>
        <dbReference type="ARBA" id="ARBA00005046"/>
    </source>
</evidence>
<dbReference type="PANTHER" id="PTHR10192">
    <property type="entry name" value="MOLYBDOPTERIN BIOSYNTHESIS PROTEIN"/>
    <property type="match status" value="1"/>
</dbReference>
<comment type="pathway">
    <text evidence="2 9">Cofactor biosynthesis; molybdopterin biosynthesis.</text>
</comment>
<dbReference type="GO" id="GO:0046872">
    <property type="term" value="F:metal ion binding"/>
    <property type="evidence" value="ECO:0007669"/>
    <property type="project" value="UniProtKB-UniRule"/>
</dbReference>
<reference evidence="11 12" key="1">
    <citation type="submission" date="2019-08" db="EMBL/GenBank/DDBJ databases">
        <title>Calorimonas adulescens gen. nov., sp. nov., an anaerobic thermophilic bacterium from Sakhalin hot spring.</title>
        <authorList>
            <person name="Khomyakova M.A."/>
            <person name="Merkel A.Y."/>
            <person name="Novikov A."/>
            <person name="Bonch-Osmolovskaya E.A."/>
            <person name="Slobodkin A.I."/>
        </authorList>
    </citation>
    <scope>NUCLEOTIDE SEQUENCE [LARGE SCALE GENOMIC DNA]</scope>
    <source>
        <strain evidence="11 12">A05MB</strain>
    </source>
</reference>
<dbReference type="SUPFAM" id="SSF53218">
    <property type="entry name" value="Molybdenum cofactor biosynthesis proteins"/>
    <property type="match status" value="1"/>
</dbReference>
<protein>
    <recommendedName>
        <fullName evidence="5 9">Molybdopterin molybdenumtransferase</fullName>
        <ecNumber evidence="4 9">2.10.1.1</ecNumber>
    </recommendedName>
</protein>
<comment type="similarity">
    <text evidence="3 9">Belongs to the MoeA family.</text>
</comment>
<dbReference type="InterPro" id="IPR001453">
    <property type="entry name" value="MoaB/Mog_dom"/>
</dbReference>
<comment type="cofactor">
    <cofactor evidence="9">
        <name>Mg(2+)</name>
        <dbReference type="ChEBI" id="CHEBI:18420"/>
    </cofactor>
</comment>
<dbReference type="Pfam" id="PF03454">
    <property type="entry name" value="MoeA_C"/>
    <property type="match status" value="1"/>
</dbReference>
<dbReference type="PANTHER" id="PTHR10192:SF5">
    <property type="entry name" value="GEPHYRIN"/>
    <property type="match status" value="1"/>
</dbReference>
<dbReference type="Gene3D" id="3.90.105.10">
    <property type="entry name" value="Molybdopterin biosynthesis moea protein, domain 2"/>
    <property type="match status" value="1"/>
</dbReference>
<keyword evidence="12" id="KW-1185">Reference proteome</keyword>
<evidence type="ECO:0000256" key="4">
    <source>
        <dbReference type="ARBA" id="ARBA00013269"/>
    </source>
</evidence>
<dbReference type="InterPro" id="IPR005111">
    <property type="entry name" value="MoeA_C_domain_IV"/>
</dbReference>
<evidence type="ECO:0000313" key="11">
    <source>
        <dbReference type="EMBL" id="TZE82512.1"/>
    </source>
</evidence>
<dbReference type="EC" id="2.10.1.1" evidence="4 9"/>
<dbReference type="NCBIfam" id="NF045515">
    <property type="entry name" value="Glp_gephyrin"/>
    <property type="match status" value="1"/>
</dbReference>
<keyword evidence="7 9" id="KW-0501">Molybdenum cofactor biosynthesis</keyword>
<dbReference type="Pfam" id="PF03453">
    <property type="entry name" value="MoeA_N"/>
    <property type="match status" value="1"/>
</dbReference>
<evidence type="ECO:0000256" key="3">
    <source>
        <dbReference type="ARBA" id="ARBA00010763"/>
    </source>
</evidence>
<evidence type="ECO:0000256" key="7">
    <source>
        <dbReference type="ARBA" id="ARBA00023150"/>
    </source>
</evidence>
<dbReference type="Pfam" id="PF00994">
    <property type="entry name" value="MoCF_biosynth"/>
    <property type="match status" value="1"/>
</dbReference>
<dbReference type="EMBL" id="VTPS01000005">
    <property type="protein sequence ID" value="TZE82512.1"/>
    <property type="molecule type" value="Genomic_DNA"/>
</dbReference>
<feature type="domain" description="MoaB/Mog" evidence="10">
    <location>
        <begin position="182"/>
        <end position="321"/>
    </location>
</feature>
<dbReference type="SUPFAM" id="SSF63867">
    <property type="entry name" value="MoeA C-terminal domain-like"/>
    <property type="match status" value="1"/>
</dbReference>
<evidence type="ECO:0000256" key="5">
    <source>
        <dbReference type="ARBA" id="ARBA00021108"/>
    </source>
</evidence>
<evidence type="ECO:0000256" key="1">
    <source>
        <dbReference type="ARBA" id="ARBA00002901"/>
    </source>
</evidence>
<evidence type="ECO:0000259" key="10">
    <source>
        <dbReference type="SMART" id="SM00852"/>
    </source>
</evidence>
<keyword evidence="9" id="KW-0479">Metal-binding</keyword>
<dbReference type="Gene3D" id="3.40.980.10">
    <property type="entry name" value="MoaB/Mog-like domain"/>
    <property type="match status" value="1"/>
</dbReference>
<dbReference type="SUPFAM" id="SSF63882">
    <property type="entry name" value="MoeA N-terminal region -like"/>
    <property type="match status" value="1"/>
</dbReference>
<organism evidence="11 12">
    <name type="scientific">Calorimonas adulescens</name>
    <dbReference type="NCBI Taxonomy" id="2606906"/>
    <lineage>
        <taxon>Bacteria</taxon>
        <taxon>Bacillati</taxon>
        <taxon>Bacillota</taxon>
        <taxon>Clostridia</taxon>
        <taxon>Thermoanaerobacterales</taxon>
        <taxon>Thermoanaerobacteraceae</taxon>
        <taxon>Calorimonas</taxon>
    </lineage>
</organism>
<evidence type="ECO:0000256" key="8">
    <source>
        <dbReference type="ARBA" id="ARBA00047317"/>
    </source>
</evidence>
<dbReference type="NCBIfam" id="TIGR00177">
    <property type="entry name" value="molyb_syn"/>
    <property type="match status" value="1"/>
</dbReference>
<comment type="caution">
    <text evidence="11">The sequence shown here is derived from an EMBL/GenBank/DDBJ whole genome shotgun (WGS) entry which is preliminary data.</text>
</comment>
<sequence length="401" mass="43581">MLEVLRTSEVIDIINNEFRYDEAEEVGLLESLGRIVSREIISPEDLPPFSRSTVDGYAVFAADTFGSSEALPSYLTIQGEVRMGEATDIKLERYHTVYVPTGGMLPEGADSVVMIEYTERLGKEVTVARPVAPGENIISRGDDVKRGDLLFTKGHRIRPQDVGVLAALGIIKVPVFKKLRVGILSTGDELVSPGENPGPGEVRDINLYSLAASVVKDGGTPEVYGIVKDDFKSLRKVLSDMLLDNDIVLISGGSSVGVRDMTERVMGSFDGSRMLVHGVSVKPGKPTLLACIDGKAVFGLPGHPVSALTIYGLFVRPIISHGELDSDVYVTARMAENYSSNHGREEYLPVRLEEDGNEYLAYPVYGESGLITSLTRAHGVVRIEAGREGLNRGQVVKVRLY</sequence>
<dbReference type="UniPathway" id="UPA00344"/>
<dbReference type="InterPro" id="IPR005110">
    <property type="entry name" value="MoeA_linker/N"/>
</dbReference>
<comment type="function">
    <text evidence="1 9">Catalyzes the insertion of molybdate into adenylated molybdopterin with the concomitant release of AMP.</text>
</comment>
<dbReference type="InterPro" id="IPR036425">
    <property type="entry name" value="MoaB/Mog-like_dom_sf"/>
</dbReference>
<evidence type="ECO:0000313" key="12">
    <source>
        <dbReference type="Proteomes" id="UP000322976"/>
    </source>
</evidence>
<dbReference type="InterPro" id="IPR036688">
    <property type="entry name" value="MoeA_C_domain_IV_sf"/>
</dbReference>